<dbReference type="RefSeq" id="WP_022549807.1">
    <property type="nucleotide sequence ID" value="NC_022528.1"/>
</dbReference>
<name>U4K9A8_9VIBR</name>
<dbReference type="AlphaFoldDB" id="U4K9A8"/>
<feature type="signal peptide" evidence="1">
    <location>
        <begin position="1"/>
        <end position="22"/>
    </location>
</feature>
<reference evidence="2 3" key="1">
    <citation type="journal article" date="2013" name="ISME J.">
        <title>Comparative genomics of pathogenic lineages of Vibrio nigripulchritudo identifies virulence-associated traits.</title>
        <authorList>
            <person name="Goudenege D."/>
            <person name="Labreuche Y."/>
            <person name="Krin E."/>
            <person name="Ansquer D."/>
            <person name="Mangenot S."/>
            <person name="Calteau A."/>
            <person name="Medigue C."/>
            <person name="Mazel D."/>
            <person name="Polz M.F."/>
            <person name="Le Roux F."/>
        </authorList>
    </citation>
    <scope>NUCLEOTIDE SEQUENCE [LARGE SCALE GENOMIC DNA]</scope>
    <source>
        <strain evidence="3">SnF1</strain>
    </source>
</reference>
<dbReference type="eggNOG" id="ENOG5033X3F">
    <property type="taxonomic scope" value="Bacteria"/>
</dbReference>
<sequence length="492" mass="55239">MIKKTLVSLGLVSSVLALPVTADTLDKYTQLFNTYHNQLEHGTWGLVDFTPSGPQLTPDNPAAYTSGRTLLFEPRWTKRTMRHVLGQSEYQYLESTIGEEEVRRRINNHCEAQLEVGRSKTYGQQYKGGGFLAELDSDTSHCPQNRRLNVGGTYYPLDFSNNQSAVNIRTFVPTVPGAKYRLVFKYQRRAYTPTSQANNYHRDLVTHLNANITSAKVNDHGGVGVSGHRLQFPIQLNDSNLIKGFNKAVVHFTADRFYTPLVFRDKGLPDSYGMLLKDVKVFLTEQNPNKQQCELLYPPGSAALQDCLNGGSTGVPSEISCNLNIDSQLGNFVVNEAGERIASEPWRYDPQNVLSTSDFYSVGKGGVSTFNMSNNGQLSACPIYNKRVRLEEFTSNNWDYERYAEQGYVHAKLNCLAANGTRETSWVTLGTERTDNLLITQGKIDQTFNDAKYQSCFLLAFQFEDRTHIIPTTQAGYDENSDGYDIRALTLN</sequence>
<evidence type="ECO:0000313" key="3">
    <source>
        <dbReference type="Proteomes" id="UP000016895"/>
    </source>
</evidence>
<dbReference type="KEGG" id="vni:VIBNI_A0502"/>
<keyword evidence="1" id="KW-0732">Signal</keyword>
<dbReference type="OrthoDB" id="5869640at2"/>
<dbReference type="Proteomes" id="UP000016895">
    <property type="component" value="Chromosome 1"/>
</dbReference>
<evidence type="ECO:0000313" key="2">
    <source>
        <dbReference type="EMBL" id="CCO56692.1"/>
    </source>
</evidence>
<protein>
    <submittedName>
        <fullName evidence="2">Uncharacterized protein</fullName>
    </submittedName>
</protein>
<accession>U4K9A8</accession>
<dbReference type="PATRIC" id="fig|1260221.3.peg.476"/>
<keyword evidence="3" id="KW-1185">Reference proteome</keyword>
<organism evidence="2 3">
    <name type="scientific">Vibrio nigripulchritudo</name>
    <dbReference type="NCBI Taxonomy" id="28173"/>
    <lineage>
        <taxon>Bacteria</taxon>
        <taxon>Pseudomonadati</taxon>
        <taxon>Pseudomonadota</taxon>
        <taxon>Gammaproteobacteria</taxon>
        <taxon>Vibrionales</taxon>
        <taxon>Vibrionaceae</taxon>
        <taxon>Vibrio</taxon>
    </lineage>
</organism>
<dbReference type="EMBL" id="FO203526">
    <property type="protein sequence ID" value="CCO56692.1"/>
    <property type="molecule type" value="Genomic_DNA"/>
</dbReference>
<proteinExistence type="predicted"/>
<evidence type="ECO:0000256" key="1">
    <source>
        <dbReference type="SAM" id="SignalP"/>
    </source>
</evidence>
<feature type="chain" id="PRO_5004651078" evidence="1">
    <location>
        <begin position="23"/>
        <end position="492"/>
    </location>
</feature>
<gene>
    <name evidence="2" type="ORF">VIBNI_A0502</name>
</gene>
<dbReference type="GeneID" id="97542283"/>